<evidence type="ECO:0000313" key="2">
    <source>
        <dbReference type="Proteomes" id="UP000297195"/>
    </source>
</evidence>
<name>A0A4D6DY26_9CAUD</name>
<sequence length="136" mass="15321">MPKGVVGTMDTVGFLTEPTVKADRAITYWFANRIDQCIILREIHSYQYVVAKHQDDKGSDEKFLEDVQNNLKSHLLEIFDGASVSARAIRENEGDKMFTLAISAVVFEDGKEYDVAQAVYINGSNYEIIDKGRGLR</sequence>
<reference evidence="1 2" key="1">
    <citation type="submission" date="2019-03" db="EMBL/GenBank/DDBJ databases">
        <authorList>
            <person name="Kim S.G."/>
            <person name="Park S.C."/>
        </authorList>
    </citation>
    <scope>NUCLEOTIDE SEQUENCE [LARGE SCALE GENOMIC DNA]</scope>
</reference>
<dbReference type="Proteomes" id="UP000297195">
    <property type="component" value="Segment"/>
</dbReference>
<evidence type="ECO:0000313" key="1">
    <source>
        <dbReference type="EMBL" id="QBZ70589.1"/>
    </source>
</evidence>
<accession>A0A4D6DY26</accession>
<dbReference type="EMBL" id="MK689364">
    <property type="protein sequence ID" value="QBZ70589.1"/>
    <property type="molecule type" value="Genomic_DNA"/>
</dbReference>
<gene>
    <name evidence="1" type="ORF">pETSU_008</name>
</gene>
<organism evidence="1 2">
    <name type="scientific">Edwardsiella phage pEt-SU</name>
    <dbReference type="NCBI Taxonomy" id="2562142"/>
    <lineage>
        <taxon>Viruses</taxon>
        <taxon>Duplodnaviria</taxon>
        <taxon>Heunggongvirae</taxon>
        <taxon>Uroviricota</taxon>
        <taxon>Caudoviricetes</taxon>
        <taxon>Chimalliviridae</taxon>
        <taxon>Petsuvirus</taxon>
        <taxon>Petsuvirus pEtSU</taxon>
    </lineage>
</organism>
<protein>
    <submittedName>
        <fullName evidence="1">Uncharacterized protein</fullName>
    </submittedName>
</protein>
<proteinExistence type="predicted"/>
<keyword evidence="2" id="KW-1185">Reference proteome</keyword>